<feature type="domain" description="Methyl-accepting transducer" evidence="5">
    <location>
        <begin position="342"/>
        <end position="571"/>
    </location>
</feature>
<comment type="caution">
    <text evidence="7">The sequence shown here is derived from an EMBL/GenBank/DDBJ whole genome shotgun (WGS) entry which is preliminary data.</text>
</comment>
<feature type="domain" description="HAMP" evidence="6">
    <location>
        <begin position="220"/>
        <end position="273"/>
    </location>
</feature>
<comment type="similarity">
    <text evidence="2">Belongs to the methyl-accepting chemotaxis (MCP) protein family.</text>
</comment>
<evidence type="ECO:0000259" key="6">
    <source>
        <dbReference type="PROSITE" id="PS50885"/>
    </source>
</evidence>
<keyword evidence="4" id="KW-0812">Transmembrane</keyword>
<dbReference type="PANTHER" id="PTHR43531:SF11">
    <property type="entry name" value="METHYL-ACCEPTING CHEMOTAXIS PROTEIN 3"/>
    <property type="match status" value="1"/>
</dbReference>
<evidence type="ECO:0000313" key="8">
    <source>
        <dbReference type="Proteomes" id="UP001166293"/>
    </source>
</evidence>
<dbReference type="InterPro" id="IPR003660">
    <property type="entry name" value="HAMP_dom"/>
</dbReference>
<proteinExistence type="inferred from homology"/>
<feature type="domain" description="HAMP" evidence="6">
    <location>
        <begin position="283"/>
        <end position="337"/>
    </location>
</feature>
<dbReference type="RefSeq" id="WP_217777510.1">
    <property type="nucleotide sequence ID" value="NZ_JAHRWL010000001.1"/>
</dbReference>
<dbReference type="Proteomes" id="UP001166293">
    <property type="component" value="Unassembled WGS sequence"/>
</dbReference>
<dbReference type="EMBL" id="JAHRWL010000001">
    <property type="protein sequence ID" value="MBV2359713.1"/>
    <property type="molecule type" value="Genomic_DNA"/>
</dbReference>
<keyword evidence="8" id="KW-1185">Reference proteome</keyword>
<dbReference type="Pfam" id="PF17201">
    <property type="entry name" value="Cache_3-Cache_2"/>
    <property type="match status" value="1"/>
</dbReference>
<accession>A0ABS6N7D8</accession>
<gene>
    <name evidence="7" type="ORF">KUH32_08000</name>
</gene>
<name>A0ABS6N7D8_9RHOB</name>
<reference evidence="7" key="1">
    <citation type="submission" date="2021-06" db="EMBL/GenBank/DDBJ databases">
        <title>Thalassococcus sp. CAU 1522 isolated from sea sand, Republic of Korea.</title>
        <authorList>
            <person name="Kim W."/>
        </authorList>
    </citation>
    <scope>NUCLEOTIDE SEQUENCE</scope>
    <source>
        <strain evidence="7">CAU 1522</strain>
    </source>
</reference>
<evidence type="ECO:0000256" key="4">
    <source>
        <dbReference type="SAM" id="Phobius"/>
    </source>
</evidence>
<dbReference type="InterPro" id="IPR051310">
    <property type="entry name" value="MCP_chemotaxis"/>
</dbReference>
<evidence type="ECO:0000256" key="2">
    <source>
        <dbReference type="ARBA" id="ARBA00029447"/>
    </source>
</evidence>
<keyword evidence="3" id="KW-0807">Transducer</keyword>
<organism evidence="7 8">
    <name type="scientific">Thalassococcus arenae</name>
    <dbReference type="NCBI Taxonomy" id="2851652"/>
    <lineage>
        <taxon>Bacteria</taxon>
        <taxon>Pseudomonadati</taxon>
        <taxon>Pseudomonadota</taxon>
        <taxon>Alphaproteobacteria</taxon>
        <taxon>Rhodobacterales</taxon>
        <taxon>Roseobacteraceae</taxon>
        <taxon>Thalassococcus</taxon>
    </lineage>
</organism>
<evidence type="ECO:0000256" key="1">
    <source>
        <dbReference type="ARBA" id="ARBA00022500"/>
    </source>
</evidence>
<sequence length="617" mass="65352">MFSFLKSFRCQLLIGGTVLLCLLSAGLYVAMSGPAYRALLDAAQLRQDTSLRVLVERFRDAYGGIAVKTDADNRVTEVTWAALPDLSNHSLIDRVGQISGETATIFGWDDAVGDFVRLSTNIKKPDGSRAVGTYLGRENPVHTAMMQRRTYRGEAVILGKSYLTQYQPILDSAGVPIGIFYVGVERSQIDSVIATLRFNTLVSVAICVLLAVVAILAAIRYLMRPLTALDASISRIKDGDLTATVPHGQRGDEIGSIARSVDSFRAQLLEAENGAAERRRQRADQEAVVQVLSQGLERLAAKNLAHRLGDDVVFPAEYEALRANFNAVADSLAATVQDIASAADNVTNASAEIGAMSDDLSRRVESQAATLEETAAALDLLTTGGKQISDRAAEADGLAQSSRALSEESGRGLEQAIDAIGKIQAASGQIYRIVEVIEDIAFQTNLLALNAGVEAARAGDAGKGFAVVATEVRGLAHRASDSAREIKSLVQSTVDQVQQGSQLVQATGGSIGSVLEQVFSLGALMSEIAAEVQGQAQGLTELNVGVRQLDTVTQQNAAMASQSSAASRSLRQEAERLSAMVATFGSAPWTENEAQIPPLVRRDGSAGSAGLHRRAAG</sequence>
<dbReference type="InterPro" id="IPR004089">
    <property type="entry name" value="MCPsignal_dom"/>
</dbReference>
<feature type="transmembrane region" description="Helical" evidence="4">
    <location>
        <begin position="201"/>
        <end position="223"/>
    </location>
</feature>
<dbReference type="Pfam" id="PF00015">
    <property type="entry name" value="MCPsignal"/>
    <property type="match status" value="1"/>
</dbReference>
<dbReference type="Pfam" id="PF00672">
    <property type="entry name" value="HAMP"/>
    <property type="match status" value="1"/>
</dbReference>
<keyword evidence="1" id="KW-0145">Chemotaxis</keyword>
<dbReference type="PROSITE" id="PS50111">
    <property type="entry name" value="CHEMOTAXIS_TRANSDUC_2"/>
    <property type="match status" value="1"/>
</dbReference>
<dbReference type="CDD" id="cd06225">
    <property type="entry name" value="HAMP"/>
    <property type="match status" value="1"/>
</dbReference>
<keyword evidence="4" id="KW-1133">Transmembrane helix</keyword>
<evidence type="ECO:0000313" key="7">
    <source>
        <dbReference type="EMBL" id="MBV2359713.1"/>
    </source>
</evidence>
<evidence type="ECO:0000259" key="5">
    <source>
        <dbReference type="PROSITE" id="PS50111"/>
    </source>
</evidence>
<dbReference type="PANTHER" id="PTHR43531">
    <property type="entry name" value="PROTEIN ICFG"/>
    <property type="match status" value="1"/>
</dbReference>
<evidence type="ECO:0000256" key="3">
    <source>
        <dbReference type="PROSITE-ProRule" id="PRU00284"/>
    </source>
</evidence>
<dbReference type="PROSITE" id="PS50885">
    <property type="entry name" value="HAMP"/>
    <property type="match status" value="2"/>
</dbReference>
<keyword evidence="4" id="KW-0472">Membrane</keyword>
<dbReference type="InterPro" id="IPR033462">
    <property type="entry name" value="Cache_3-Cache_2"/>
</dbReference>
<protein>
    <submittedName>
        <fullName evidence="7">Cache 3/Cache 2 fusion domain-containing protein</fullName>
    </submittedName>
</protein>
<dbReference type="SMART" id="SM00304">
    <property type="entry name" value="HAMP"/>
    <property type="match status" value="2"/>
</dbReference>
<dbReference type="SMART" id="SM00283">
    <property type="entry name" value="MA"/>
    <property type="match status" value="1"/>
</dbReference>